<evidence type="ECO:0000256" key="3">
    <source>
        <dbReference type="ARBA" id="ARBA00022777"/>
    </source>
</evidence>
<dbReference type="InterPro" id="IPR018484">
    <property type="entry name" value="FGGY_N"/>
</dbReference>
<keyword evidence="2" id="KW-0808">Transferase</keyword>
<feature type="domain" description="Carbohydrate kinase FGGY N-terminal" evidence="4">
    <location>
        <begin position="5"/>
        <end position="114"/>
    </location>
</feature>
<dbReference type="InterPro" id="IPR018485">
    <property type="entry name" value="FGGY_C"/>
</dbReference>
<evidence type="ECO:0000259" key="4">
    <source>
        <dbReference type="Pfam" id="PF00370"/>
    </source>
</evidence>
<comment type="caution">
    <text evidence="6">The sequence shown here is derived from an EMBL/GenBank/DDBJ whole genome shotgun (WGS) entry which is preliminary data.</text>
</comment>
<dbReference type="AlphaFoldDB" id="A0A968GB69"/>
<gene>
    <name evidence="6" type="ORF">HCT14_07345</name>
</gene>
<evidence type="ECO:0000259" key="5">
    <source>
        <dbReference type="Pfam" id="PF02782"/>
    </source>
</evidence>
<organism evidence="6 7">
    <name type="scientific">Entomospira entomophila</name>
    <dbReference type="NCBI Taxonomy" id="2719988"/>
    <lineage>
        <taxon>Bacteria</taxon>
        <taxon>Pseudomonadati</taxon>
        <taxon>Spirochaetota</taxon>
        <taxon>Spirochaetia</taxon>
        <taxon>Spirochaetales</taxon>
        <taxon>Spirochaetaceae</taxon>
        <taxon>Entomospira</taxon>
    </lineage>
</organism>
<dbReference type="GO" id="GO:0005975">
    <property type="term" value="P:carbohydrate metabolic process"/>
    <property type="evidence" value="ECO:0007669"/>
    <property type="project" value="InterPro"/>
</dbReference>
<dbReference type="PIRSF" id="PIRSF000538">
    <property type="entry name" value="GlpK"/>
    <property type="match status" value="1"/>
</dbReference>
<keyword evidence="3 6" id="KW-0418">Kinase</keyword>
<keyword evidence="7" id="KW-1185">Reference proteome</keyword>
<dbReference type="PANTHER" id="PTHR43095:SF5">
    <property type="entry name" value="XYLULOSE KINASE"/>
    <property type="match status" value="1"/>
</dbReference>
<proteinExistence type="inferred from homology"/>
<sequence>MSEQYLMGIDGGTQSTKVIIVNKQGHTVAQASKNLKPMHTTAEGVAEHPNDDLFDSLIATIKQALKQFQGSPDEIQAIGLGSIRYCRCLLQRDGTLAQPVISWMDKRIATSYNHTNPEVAYVTATTGYLMGRLTNNFTDTIANCIGQWPIDTEKWQVIDDPSTIETHGLSKAMMYELKMPGEVGGYLSQEVSHLTGLPAGIPVAHTANDKAVEALGAGLQDQSTVLLSLGTYIASMVIGHHNITSAQSFWTNMACQPYQYLYESNGIRRGMWTVSWLKSLLGQELVQHATEQNLSLENYLNKVASHVSVGSDGLMCILDWLAPPNQPHKKGMFIGFDQRHSYPHIYRSILEGIALTMYNHTSDMLKELKITPKELVVTGGGSHSDLFMQILADTFNMPAYRTENDSIAGLGAAIAAAVASKVYPSFSEAIKHMVHRSTTFYPIKEHVLRYQQINIAYRNLIQESDTILQHLHQAYEGI</sequence>
<accession>A0A968GB69</accession>
<dbReference type="PANTHER" id="PTHR43095">
    <property type="entry name" value="SUGAR KINASE"/>
    <property type="match status" value="1"/>
</dbReference>
<dbReference type="GO" id="GO:0016301">
    <property type="term" value="F:kinase activity"/>
    <property type="evidence" value="ECO:0007669"/>
    <property type="project" value="UniProtKB-KW"/>
</dbReference>
<dbReference type="Proteomes" id="UP000711995">
    <property type="component" value="Unassembled WGS sequence"/>
</dbReference>
<dbReference type="InterPro" id="IPR050406">
    <property type="entry name" value="FGGY_Carb_Kinase"/>
</dbReference>
<evidence type="ECO:0000313" key="6">
    <source>
        <dbReference type="EMBL" id="NIZ41317.1"/>
    </source>
</evidence>
<dbReference type="RefSeq" id="WP_167700935.1">
    <property type="nucleotide sequence ID" value="NZ_CP118175.1"/>
</dbReference>
<dbReference type="Pfam" id="PF00370">
    <property type="entry name" value="FGGY_N"/>
    <property type="match status" value="1"/>
</dbReference>
<protein>
    <submittedName>
        <fullName evidence="6">Sugar kinase</fullName>
    </submittedName>
</protein>
<dbReference type="Pfam" id="PF02782">
    <property type="entry name" value="FGGY_C"/>
    <property type="match status" value="1"/>
</dbReference>
<dbReference type="InterPro" id="IPR043129">
    <property type="entry name" value="ATPase_NBD"/>
</dbReference>
<reference evidence="6 7" key="1">
    <citation type="submission" date="2020-03" db="EMBL/GenBank/DDBJ databases">
        <title>Spirochaetal bacteria isolated from arthropods constitute a novel genus Entomospira genus novum within the order Spirochaetales.</title>
        <authorList>
            <person name="Grana-Miraglia L."/>
            <person name="Sikutova S."/>
            <person name="Fingerle V."/>
            <person name="Sing A."/>
            <person name="Castillo-Ramirez S."/>
            <person name="Margos G."/>
            <person name="Rudolf I."/>
        </authorList>
    </citation>
    <scope>NUCLEOTIDE SEQUENCE [LARGE SCALE GENOMIC DNA]</scope>
    <source>
        <strain evidence="6 7">BR193</strain>
    </source>
</reference>
<dbReference type="CDD" id="cd07779">
    <property type="entry name" value="ASKHA_NBD_FGGY_YgcE-like"/>
    <property type="match status" value="1"/>
</dbReference>
<feature type="domain" description="Carbohydrate kinase FGGY C-terminal" evidence="5">
    <location>
        <begin position="227"/>
        <end position="419"/>
    </location>
</feature>
<evidence type="ECO:0000256" key="2">
    <source>
        <dbReference type="ARBA" id="ARBA00022679"/>
    </source>
</evidence>
<name>A0A968GB69_9SPIO</name>
<dbReference type="Gene3D" id="3.30.420.40">
    <property type="match status" value="3"/>
</dbReference>
<dbReference type="SUPFAM" id="SSF53067">
    <property type="entry name" value="Actin-like ATPase domain"/>
    <property type="match status" value="2"/>
</dbReference>
<dbReference type="EMBL" id="JAATLJ010000002">
    <property type="protein sequence ID" value="NIZ41317.1"/>
    <property type="molecule type" value="Genomic_DNA"/>
</dbReference>
<dbReference type="InterPro" id="IPR000577">
    <property type="entry name" value="Carb_kinase_FGGY"/>
</dbReference>
<comment type="similarity">
    <text evidence="1">Belongs to the FGGY kinase family.</text>
</comment>
<evidence type="ECO:0000313" key="7">
    <source>
        <dbReference type="Proteomes" id="UP000711995"/>
    </source>
</evidence>
<evidence type="ECO:0000256" key="1">
    <source>
        <dbReference type="ARBA" id="ARBA00009156"/>
    </source>
</evidence>